<comment type="caution">
    <text evidence="2">The sequence shown here is derived from an EMBL/GenBank/DDBJ whole genome shotgun (WGS) entry which is preliminary data.</text>
</comment>
<protein>
    <submittedName>
        <fullName evidence="2">YceI family protein</fullName>
    </submittedName>
</protein>
<reference evidence="2" key="1">
    <citation type="submission" date="2022-10" db="EMBL/GenBank/DDBJ databases">
        <title>Gaoshiqiia sediminis gen. nov., sp. nov., isolated from coastal sediment.</title>
        <authorList>
            <person name="Yu W.X."/>
            <person name="Mu D.S."/>
            <person name="Du J.Z."/>
            <person name="Liang Y.Q."/>
        </authorList>
    </citation>
    <scope>NUCLEOTIDE SEQUENCE</scope>
    <source>
        <strain evidence="2">A06</strain>
    </source>
</reference>
<sequence>MKLKYLIIVLLLGTFGVQGVTPTGEFRPGSYLFDQVIIRGTTNVNQFQLSYRENHFTSLPETNRFLNENLKISIPANEIEAESKVMLDDFLELINASHYPTINISISHQITGELLNRSNLRHNIRVTMNGITNTYTCTSEIEKTAADQWYLNGKMNVLLTDFGIEPPKKFLGIVKVRDEVFISFKILFSTEKK</sequence>
<feature type="domain" description="Lipid/polyisoprenoid-binding YceI-like" evidence="1">
    <location>
        <begin position="62"/>
        <end position="186"/>
    </location>
</feature>
<dbReference type="AlphaFoldDB" id="A0AA41YAZ1"/>
<keyword evidence="3" id="KW-1185">Reference proteome</keyword>
<evidence type="ECO:0000313" key="3">
    <source>
        <dbReference type="Proteomes" id="UP001163821"/>
    </source>
</evidence>
<evidence type="ECO:0000313" key="2">
    <source>
        <dbReference type="EMBL" id="MCW0481302.1"/>
    </source>
</evidence>
<dbReference type="InterPro" id="IPR007372">
    <property type="entry name" value="Lipid/polyisoprenoid-bd_YceI"/>
</dbReference>
<dbReference type="RefSeq" id="WP_282589906.1">
    <property type="nucleotide sequence ID" value="NZ_JAPAAF010000001.1"/>
</dbReference>
<evidence type="ECO:0000259" key="1">
    <source>
        <dbReference type="Pfam" id="PF04264"/>
    </source>
</evidence>
<name>A0AA41YAZ1_9BACT</name>
<dbReference type="Proteomes" id="UP001163821">
    <property type="component" value="Unassembled WGS sequence"/>
</dbReference>
<dbReference type="Pfam" id="PF04264">
    <property type="entry name" value="YceI"/>
    <property type="match status" value="1"/>
</dbReference>
<dbReference type="SUPFAM" id="SSF101874">
    <property type="entry name" value="YceI-like"/>
    <property type="match status" value="1"/>
</dbReference>
<organism evidence="2 3">
    <name type="scientific">Gaoshiqia sediminis</name>
    <dbReference type="NCBI Taxonomy" id="2986998"/>
    <lineage>
        <taxon>Bacteria</taxon>
        <taxon>Pseudomonadati</taxon>
        <taxon>Bacteroidota</taxon>
        <taxon>Bacteroidia</taxon>
        <taxon>Marinilabiliales</taxon>
        <taxon>Prolixibacteraceae</taxon>
        <taxon>Gaoshiqia</taxon>
    </lineage>
</organism>
<dbReference type="Gene3D" id="2.40.128.110">
    <property type="entry name" value="Lipid/polyisoprenoid-binding, YceI-like"/>
    <property type="match status" value="1"/>
</dbReference>
<proteinExistence type="predicted"/>
<dbReference type="InterPro" id="IPR036761">
    <property type="entry name" value="TTHA0802/YceI-like_sf"/>
</dbReference>
<dbReference type="EMBL" id="JAPAAF010000001">
    <property type="protein sequence ID" value="MCW0481302.1"/>
    <property type="molecule type" value="Genomic_DNA"/>
</dbReference>
<gene>
    <name evidence="2" type="ORF">N2K84_01080</name>
</gene>
<accession>A0AA41YAZ1</accession>